<dbReference type="Gene3D" id="3.40.50.1240">
    <property type="entry name" value="Phosphoglycerate mutase-like"/>
    <property type="match status" value="1"/>
</dbReference>
<proteinExistence type="predicted"/>
<accession>A0A0F8X672</accession>
<dbReference type="AlphaFoldDB" id="A0A0F8X672"/>
<gene>
    <name evidence="1" type="ORF">LCGC14_3064720</name>
</gene>
<dbReference type="EMBL" id="LAZR01065005">
    <property type="protein sequence ID" value="KKK56420.1"/>
    <property type="molecule type" value="Genomic_DNA"/>
</dbReference>
<dbReference type="Pfam" id="PF00300">
    <property type="entry name" value="His_Phos_1"/>
    <property type="match status" value="1"/>
</dbReference>
<dbReference type="GO" id="GO:0016791">
    <property type="term" value="F:phosphatase activity"/>
    <property type="evidence" value="ECO:0007669"/>
    <property type="project" value="TreeGrafter"/>
</dbReference>
<dbReference type="InterPro" id="IPR029033">
    <property type="entry name" value="His_PPase_superfam"/>
</dbReference>
<organism evidence="1">
    <name type="scientific">marine sediment metagenome</name>
    <dbReference type="NCBI Taxonomy" id="412755"/>
    <lineage>
        <taxon>unclassified sequences</taxon>
        <taxon>metagenomes</taxon>
        <taxon>ecological metagenomes</taxon>
    </lineage>
</organism>
<evidence type="ECO:0008006" key="2">
    <source>
        <dbReference type="Google" id="ProtNLM"/>
    </source>
</evidence>
<dbReference type="PANTHER" id="PTHR48100">
    <property type="entry name" value="BROAD-SPECIFICITY PHOSPHATASE YOR283W-RELATED"/>
    <property type="match status" value="1"/>
</dbReference>
<dbReference type="SUPFAM" id="SSF53254">
    <property type="entry name" value="Phosphoglycerate mutase-like"/>
    <property type="match status" value="1"/>
</dbReference>
<evidence type="ECO:0000313" key="1">
    <source>
        <dbReference type="EMBL" id="KKK56420.1"/>
    </source>
</evidence>
<name>A0A0F8X672_9ZZZZ</name>
<protein>
    <recommendedName>
        <fullName evidence="2">Alpha-ribazole phosphatase</fullName>
    </recommendedName>
</protein>
<dbReference type="InterPro" id="IPR013078">
    <property type="entry name" value="His_Pase_superF_clade-1"/>
</dbReference>
<dbReference type="InterPro" id="IPR050275">
    <property type="entry name" value="PGM_Phosphatase"/>
</dbReference>
<comment type="caution">
    <text evidence="1">The sequence shown here is derived from an EMBL/GenBank/DDBJ whole genome shotgun (WGS) entry which is preliminary data.</text>
</comment>
<reference evidence="1" key="1">
    <citation type="journal article" date="2015" name="Nature">
        <title>Complex archaea that bridge the gap between prokaryotes and eukaryotes.</title>
        <authorList>
            <person name="Spang A."/>
            <person name="Saw J.H."/>
            <person name="Jorgensen S.L."/>
            <person name="Zaremba-Niedzwiedzka K."/>
            <person name="Martijn J."/>
            <person name="Lind A.E."/>
            <person name="van Eijk R."/>
            <person name="Schleper C."/>
            <person name="Guy L."/>
            <person name="Ettema T.J."/>
        </authorList>
    </citation>
    <scope>NUCLEOTIDE SEQUENCE</scope>
</reference>
<sequence length="142" mass="16200">MAEIINSYHSLKINILPELREIDFGDWEGKTYNEIQREWKGLLSGWEKEPSKNKIPNGESIQELAKRTRTIIKKIISAHSNQKVAIITHGGPIRIILMDALGLGADNWWKTITSNGGISIIEYQSKRAEVLFQNDTSHLKNF</sequence>